<evidence type="ECO:0000313" key="1">
    <source>
        <dbReference type="EMBL" id="JAE27389.1"/>
    </source>
</evidence>
<reference evidence="1" key="2">
    <citation type="journal article" date="2015" name="Data Brief">
        <title>Shoot transcriptome of the giant reed, Arundo donax.</title>
        <authorList>
            <person name="Barrero R.A."/>
            <person name="Guerrero F.D."/>
            <person name="Moolhuijzen P."/>
            <person name="Goolsby J.A."/>
            <person name="Tidwell J."/>
            <person name="Bellgard S.E."/>
            <person name="Bellgard M.I."/>
        </authorList>
    </citation>
    <scope>NUCLEOTIDE SEQUENCE</scope>
    <source>
        <tissue evidence="1">Shoot tissue taken approximately 20 cm above the soil surface</tissue>
    </source>
</reference>
<protein>
    <submittedName>
        <fullName evidence="1">Uncharacterized protein</fullName>
    </submittedName>
</protein>
<reference evidence="1" key="1">
    <citation type="submission" date="2014-09" db="EMBL/GenBank/DDBJ databases">
        <authorList>
            <person name="Magalhaes I.L.F."/>
            <person name="Oliveira U."/>
            <person name="Santos F.R."/>
            <person name="Vidigal T.H.D.A."/>
            <person name="Brescovit A.D."/>
            <person name="Santos A.J."/>
        </authorList>
    </citation>
    <scope>NUCLEOTIDE SEQUENCE</scope>
    <source>
        <tissue evidence="1">Shoot tissue taken approximately 20 cm above the soil surface</tissue>
    </source>
</reference>
<organism evidence="1">
    <name type="scientific">Arundo donax</name>
    <name type="common">Giant reed</name>
    <name type="synonym">Donax arundinaceus</name>
    <dbReference type="NCBI Taxonomy" id="35708"/>
    <lineage>
        <taxon>Eukaryota</taxon>
        <taxon>Viridiplantae</taxon>
        <taxon>Streptophyta</taxon>
        <taxon>Embryophyta</taxon>
        <taxon>Tracheophyta</taxon>
        <taxon>Spermatophyta</taxon>
        <taxon>Magnoliopsida</taxon>
        <taxon>Liliopsida</taxon>
        <taxon>Poales</taxon>
        <taxon>Poaceae</taxon>
        <taxon>PACMAD clade</taxon>
        <taxon>Arundinoideae</taxon>
        <taxon>Arundineae</taxon>
        <taxon>Arundo</taxon>
    </lineage>
</organism>
<dbReference type="AlphaFoldDB" id="A0A0A9GV26"/>
<proteinExistence type="predicted"/>
<dbReference type="EMBL" id="GBRH01170507">
    <property type="protein sequence ID" value="JAE27389.1"/>
    <property type="molecule type" value="Transcribed_RNA"/>
</dbReference>
<accession>A0A0A9GV26</accession>
<sequence length="32" mass="3825">MLCVIERKFLRCYFRKGGKWKHALSILLEDGL</sequence>
<name>A0A0A9GV26_ARUDO</name>